<reference evidence="2 3" key="1">
    <citation type="journal article" date="2017" name="Nat. Commun.">
        <title>Genome assembly with in vitro proximity ligation data and whole-genome triplication in lettuce.</title>
        <authorList>
            <person name="Reyes-Chin-Wo S."/>
            <person name="Wang Z."/>
            <person name="Yang X."/>
            <person name="Kozik A."/>
            <person name="Arikit S."/>
            <person name="Song C."/>
            <person name="Xia L."/>
            <person name="Froenicke L."/>
            <person name="Lavelle D.O."/>
            <person name="Truco M.J."/>
            <person name="Xia R."/>
            <person name="Zhu S."/>
            <person name="Xu C."/>
            <person name="Xu H."/>
            <person name="Xu X."/>
            <person name="Cox K."/>
            <person name="Korf I."/>
            <person name="Meyers B.C."/>
            <person name="Michelmore R.W."/>
        </authorList>
    </citation>
    <scope>NUCLEOTIDE SEQUENCE [LARGE SCALE GENOMIC DNA]</scope>
    <source>
        <strain evidence="3">cv. Salinas</strain>
        <tissue evidence="2">Seedlings</tissue>
    </source>
</reference>
<gene>
    <name evidence="2" type="ORF">LSAT_V11C100033500</name>
</gene>
<dbReference type="Proteomes" id="UP000235145">
    <property type="component" value="Unassembled WGS sequence"/>
</dbReference>
<comment type="caution">
    <text evidence="2">The sequence shown here is derived from an EMBL/GenBank/DDBJ whole genome shotgun (WGS) entry which is preliminary data.</text>
</comment>
<name>A0A9R1WSY9_LACSA</name>
<proteinExistence type="predicted"/>
<protein>
    <submittedName>
        <fullName evidence="2">Uncharacterized protein</fullName>
    </submittedName>
</protein>
<feature type="compositionally biased region" description="Acidic residues" evidence="1">
    <location>
        <begin position="80"/>
        <end position="92"/>
    </location>
</feature>
<keyword evidence="3" id="KW-1185">Reference proteome</keyword>
<feature type="region of interest" description="Disordered" evidence="1">
    <location>
        <begin position="46"/>
        <end position="99"/>
    </location>
</feature>
<accession>A0A9R1WSY9</accession>
<organism evidence="2 3">
    <name type="scientific">Lactuca sativa</name>
    <name type="common">Garden lettuce</name>
    <dbReference type="NCBI Taxonomy" id="4236"/>
    <lineage>
        <taxon>Eukaryota</taxon>
        <taxon>Viridiplantae</taxon>
        <taxon>Streptophyta</taxon>
        <taxon>Embryophyta</taxon>
        <taxon>Tracheophyta</taxon>
        <taxon>Spermatophyta</taxon>
        <taxon>Magnoliopsida</taxon>
        <taxon>eudicotyledons</taxon>
        <taxon>Gunneridae</taxon>
        <taxon>Pentapetalae</taxon>
        <taxon>asterids</taxon>
        <taxon>campanulids</taxon>
        <taxon>Asterales</taxon>
        <taxon>Asteraceae</taxon>
        <taxon>Cichorioideae</taxon>
        <taxon>Cichorieae</taxon>
        <taxon>Lactucinae</taxon>
        <taxon>Lactuca</taxon>
    </lineage>
</organism>
<sequence length="99" mass="10946">MHRYADPDQPKSILHDMMQYLIVALKERGWIMVLVSAVMQHLGMDYPPFPKAGPSIPPPSQPQNAGHDGAGTSGIHLGDTDVDNEDTEDEEAEYKNSDE</sequence>
<evidence type="ECO:0000313" key="2">
    <source>
        <dbReference type="EMBL" id="KAJ0228267.1"/>
    </source>
</evidence>
<feature type="compositionally biased region" description="Pro residues" evidence="1">
    <location>
        <begin position="47"/>
        <end position="61"/>
    </location>
</feature>
<evidence type="ECO:0000256" key="1">
    <source>
        <dbReference type="SAM" id="MobiDB-lite"/>
    </source>
</evidence>
<evidence type="ECO:0000313" key="3">
    <source>
        <dbReference type="Proteomes" id="UP000235145"/>
    </source>
</evidence>
<dbReference type="AlphaFoldDB" id="A0A9R1WSY9"/>
<dbReference type="EMBL" id="NBSK02000001">
    <property type="protein sequence ID" value="KAJ0228267.1"/>
    <property type="molecule type" value="Genomic_DNA"/>
</dbReference>
<dbReference type="Gramene" id="rna-gnl|WGS:NBSK|LSAT_1X84181_mrna">
    <property type="protein sequence ID" value="cds-PLY78562.1"/>
    <property type="gene ID" value="gene-LSAT_1X84181"/>
</dbReference>